<sequence length="184" mass="19966">PLLSMSCGYASAGAEPDCQEQQEVPAQPSNSALPGSVSTVLWVLALKAALNHGGTRRPKRWRREAKRKQLQLATVDPETMAPSVRTVVFQGFLRSDHLVPAAAAAPAEGSDSEESLAGAPSPQDTRDSCIIILVTDSRAQKVRHAQASFPKTPVEICWWLDEAAVQFRISGRALVADPRFPRWV</sequence>
<dbReference type="OrthoDB" id="434253at2759"/>
<dbReference type="AlphaFoldDB" id="A0A812WCR2"/>
<evidence type="ECO:0000313" key="3">
    <source>
        <dbReference type="EMBL" id="CAE7672514.1"/>
    </source>
</evidence>
<evidence type="ECO:0000313" key="4">
    <source>
        <dbReference type="Proteomes" id="UP000649617"/>
    </source>
</evidence>
<feature type="non-terminal residue" evidence="3">
    <location>
        <position position="1"/>
    </location>
</feature>
<gene>
    <name evidence="3" type="primary">PPOX2</name>
    <name evidence="3" type="ORF">SPIL2461_LOCUS18575</name>
</gene>
<proteinExistence type="predicted"/>
<accession>A0A812WCR2</accession>
<protein>
    <submittedName>
        <fullName evidence="3">PPOX2 protein</fullName>
    </submittedName>
</protein>
<dbReference type="Proteomes" id="UP000649617">
    <property type="component" value="Unassembled WGS sequence"/>
</dbReference>
<dbReference type="InterPro" id="IPR024624">
    <property type="entry name" value="Pyridox_Oxase_Alr4036_FMN-bd"/>
</dbReference>
<evidence type="ECO:0000256" key="1">
    <source>
        <dbReference type="SAM" id="MobiDB-lite"/>
    </source>
</evidence>
<dbReference type="SUPFAM" id="SSF50475">
    <property type="entry name" value="FMN-binding split barrel"/>
    <property type="match status" value="1"/>
</dbReference>
<dbReference type="EMBL" id="CAJNIZ010043909">
    <property type="protein sequence ID" value="CAE7672514.1"/>
    <property type="molecule type" value="Genomic_DNA"/>
</dbReference>
<dbReference type="PANTHER" id="PTHR28243">
    <property type="entry name" value="AGL049CP"/>
    <property type="match status" value="1"/>
</dbReference>
<dbReference type="Pfam" id="PF12766">
    <property type="entry name" value="Pyridox_oxase_2"/>
    <property type="match status" value="1"/>
</dbReference>
<evidence type="ECO:0000259" key="2">
    <source>
        <dbReference type="Pfam" id="PF12766"/>
    </source>
</evidence>
<dbReference type="PANTHER" id="PTHR28243:SF1">
    <property type="entry name" value="PYRIDOXAMINE 5'-PHOSPHATE OXIDASE ALR4036 FAMILY FMN-BINDING DOMAIN-CONTAINING PROTEIN"/>
    <property type="match status" value="1"/>
</dbReference>
<dbReference type="Gene3D" id="2.30.110.10">
    <property type="entry name" value="Electron Transport, Fmn-binding Protein, Chain A"/>
    <property type="match status" value="1"/>
</dbReference>
<reference evidence="3" key="1">
    <citation type="submission" date="2021-02" db="EMBL/GenBank/DDBJ databases">
        <authorList>
            <person name="Dougan E. K."/>
            <person name="Rhodes N."/>
            <person name="Thang M."/>
            <person name="Chan C."/>
        </authorList>
    </citation>
    <scope>NUCLEOTIDE SEQUENCE</scope>
</reference>
<name>A0A812WCR2_SYMPI</name>
<comment type="caution">
    <text evidence="3">The sequence shown here is derived from an EMBL/GenBank/DDBJ whole genome shotgun (WGS) entry which is preliminary data.</text>
</comment>
<dbReference type="InterPro" id="IPR012349">
    <property type="entry name" value="Split_barrel_FMN-bd"/>
</dbReference>
<keyword evidence="4" id="KW-1185">Reference proteome</keyword>
<feature type="domain" description="Pyridoxamine 5'-phosphate oxidase Alr4036 family FMN-binding" evidence="2">
    <location>
        <begin position="62"/>
        <end position="176"/>
    </location>
</feature>
<dbReference type="GO" id="GO:0010181">
    <property type="term" value="F:FMN binding"/>
    <property type="evidence" value="ECO:0007669"/>
    <property type="project" value="InterPro"/>
</dbReference>
<organism evidence="3 4">
    <name type="scientific">Symbiodinium pilosum</name>
    <name type="common">Dinoflagellate</name>
    <dbReference type="NCBI Taxonomy" id="2952"/>
    <lineage>
        <taxon>Eukaryota</taxon>
        <taxon>Sar</taxon>
        <taxon>Alveolata</taxon>
        <taxon>Dinophyceae</taxon>
        <taxon>Suessiales</taxon>
        <taxon>Symbiodiniaceae</taxon>
        <taxon>Symbiodinium</taxon>
    </lineage>
</organism>
<feature type="region of interest" description="Disordered" evidence="1">
    <location>
        <begin position="103"/>
        <end position="124"/>
    </location>
</feature>